<dbReference type="AlphaFoldDB" id="A0A895XVN9"/>
<accession>A0A895XVN9</accession>
<evidence type="ECO:0000313" key="1">
    <source>
        <dbReference type="EMBL" id="QSB05708.1"/>
    </source>
</evidence>
<proteinExistence type="predicted"/>
<dbReference type="EMBL" id="CP070496">
    <property type="protein sequence ID" value="QSB05708.1"/>
    <property type="molecule type" value="Genomic_DNA"/>
</dbReference>
<name>A0A895XVN9_9ACTN</name>
<protein>
    <submittedName>
        <fullName evidence="1">Uncharacterized protein</fullName>
    </submittedName>
</protein>
<dbReference type="KEGG" id="nav:JQS30_01915"/>
<evidence type="ECO:0000313" key="2">
    <source>
        <dbReference type="Proteomes" id="UP000662939"/>
    </source>
</evidence>
<sequence length="93" mass="10897">MPSATIRPVLGRAQLKRTYATLLFDEREGELTTHLWQHRPRPSWTFPFTGRLVCRLCNETWKRGVGCLTKRDADIFLATRQHLRATTVPCEEW</sequence>
<organism evidence="1 2">
    <name type="scientific">Natronoglycomyces albus</name>
    <dbReference type="NCBI Taxonomy" id="2811108"/>
    <lineage>
        <taxon>Bacteria</taxon>
        <taxon>Bacillati</taxon>
        <taxon>Actinomycetota</taxon>
        <taxon>Actinomycetes</taxon>
        <taxon>Glycomycetales</taxon>
        <taxon>Glycomycetaceae</taxon>
        <taxon>Natronoglycomyces</taxon>
    </lineage>
</organism>
<reference evidence="1" key="1">
    <citation type="submission" date="2021-02" db="EMBL/GenBank/DDBJ databases">
        <title>Natronoglycomyces albus gen. nov., sp. nov, a haloalkaliphilic actinobacterium from a soda solonchak soil.</title>
        <authorList>
            <person name="Sorokin D.Y."/>
            <person name="Khijniak T.V."/>
            <person name="Zakharycheva A.P."/>
            <person name="Boueva O.V."/>
            <person name="Ariskina E.V."/>
            <person name="Hahnke R.L."/>
            <person name="Bunk B."/>
            <person name="Sproer C."/>
            <person name="Schumann P."/>
            <person name="Evtushenko L.I."/>
            <person name="Kublanov I.V."/>
        </authorList>
    </citation>
    <scope>NUCLEOTIDE SEQUENCE</scope>
    <source>
        <strain evidence="1">DSM 106290</strain>
    </source>
</reference>
<keyword evidence="2" id="KW-1185">Reference proteome</keyword>
<dbReference type="RefSeq" id="WP_213171720.1">
    <property type="nucleotide sequence ID" value="NZ_CP070496.1"/>
</dbReference>
<dbReference type="Proteomes" id="UP000662939">
    <property type="component" value="Chromosome"/>
</dbReference>
<gene>
    <name evidence="1" type="ORF">JQS30_01915</name>
</gene>